<evidence type="ECO:0000259" key="3">
    <source>
        <dbReference type="PROSITE" id="PS50858"/>
    </source>
</evidence>
<name>A0A9N9EMV3_9GLOM</name>
<feature type="compositionally biased region" description="Basic and acidic residues" evidence="2">
    <location>
        <begin position="265"/>
        <end position="292"/>
    </location>
</feature>
<dbReference type="GO" id="GO:0038203">
    <property type="term" value="P:TORC2 signaling"/>
    <property type="evidence" value="ECO:0007669"/>
    <property type="project" value="TreeGrafter"/>
</dbReference>
<evidence type="ECO:0000256" key="1">
    <source>
        <dbReference type="SAM" id="Coils"/>
    </source>
</evidence>
<feature type="region of interest" description="Disordered" evidence="2">
    <location>
        <begin position="265"/>
        <end position="342"/>
    </location>
</feature>
<dbReference type="PROSITE" id="PS50858">
    <property type="entry name" value="BSD"/>
    <property type="match status" value="1"/>
</dbReference>
<dbReference type="OrthoDB" id="47923at2759"/>
<dbReference type="PANTHER" id="PTHR16019">
    <property type="entry name" value="SYNAPSE-ASSOCIATED PROTEIN"/>
    <property type="match status" value="1"/>
</dbReference>
<dbReference type="SUPFAM" id="SSF140383">
    <property type="entry name" value="BSD domain-like"/>
    <property type="match status" value="1"/>
</dbReference>
<feature type="domain" description="BSD" evidence="3">
    <location>
        <begin position="192"/>
        <end position="246"/>
    </location>
</feature>
<dbReference type="InterPro" id="IPR051494">
    <property type="entry name" value="BSD_domain-containing"/>
</dbReference>
<dbReference type="InterPro" id="IPR035925">
    <property type="entry name" value="BSD_dom_sf"/>
</dbReference>
<evidence type="ECO:0000313" key="4">
    <source>
        <dbReference type="EMBL" id="CAG8687297.1"/>
    </source>
</evidence>
<dbReference type="InterPro" id="IPR005607">
    <property type="entry name" value="BSD_dom"/>
</dbReference>
<dbReference type="PANTHER" id="PTHR16019:SF6">
    <property type="entry name" value="SYNAPSE-ASSOCIATED PROTEIN 1"/>
    <property type="match status" value="1"/>
</dbReference>
<sequence>MEIPKAVKNFELPQAVKNIELPAAMKNMELPAAVKNMELPAAVKNLELPAAVKNMELPEAVKNIDIQNVVKNVPSAVRNVPTAVMNNVPDAVKNIQVPKNLNTSMFSSFATSAFTSVASLTKTIQQRMEETTRELQHQHEEFIREIKEESKEPKAGTEAVPPWAGLPNEDELKDQILALSQDKRNFTIPPPENTNFQFDMHVFFQTAMATLNLDPTLNRMRFELVPAVVSEPTFWRNYFYRVSLIKQTALDSIKDADLEKEIHFEESEQSKDTQEVDEKQVETKENKGKEEASNSEVLFDSSKSGDDSDSWINEAADLEGLEDGDVEEPENWEEELKELSSF</sequence>
<organism evidence="4 5">
    <name type="scientific">Acaulospora morrowiae</name>
    <dbReference type="NCBI Taxonomy" id="94023"/>
    <lineage>
        <taxon>Eukaryota</taxon>
        <taxon>Fungi</taxon>
        <taxon>Fungi incertae sedis</taxon>
        <taxon>Mucoromycota</taxon>
        <taxon>Glomeromycotina</taxon>
        <taxon>Glomeromycetes</taxon>
        <taxon>Diversisporales</taxon>
        <taxon>Acaulosporaceae</taxon>
        <taxon>Acaulospora</taxon>
    </lineage>
</organism>
<keyword evidence="5" id="KW-1185">Reference proteome</keyword>
<dbReference type="SMART" id="SM00751">
    <property type="entry name" value="BSD"/>
    <property type="match status" value="1"/>
</dbReference>
<dbReference type="EMBL" id="CAJVPV010014673">
    <property type="protein sequence ID" value="CAG8687297.1"/>
    <property type="molecule type" value="Genomic_DNA"/>
</dbReference>
<proteinExistence type="predicted"/>
<protein>
    <submittedName>
        <fullName evidence="4">4432_t:CDS:1</fullName>
    </submittedName>
</protein>
<dbReference type="Gene3D" id="1.10.3970.10">
    <property type="entry name" value="BSD domain"/>
    <property type="match status" value="1"/>
</dbReference>
<comment type="caution">
    <text evidence="4">The sequence shown here is derived from an EMBL/GenBank/DDBJ whole genome shotgun (WGS) entry which is preliminary data.</text>
</comment>
<dbReference type="AlphaFoldDB" id="A0A9N9EMV3"/>
<dbReference type="GO" id="GO:0005634">
    <property type="term" value="C:nucleus"/>
    <property type="evidence" value="ECO:0007669"/>
    <property type="project" value="TreeGrafter"/>
</dbReference>
<dbReference type="GO" id="GO:0005794">
    <property type="term" value="C:Golgi apparatus"/>
    <property type="evidence" value="ECO:0007669"/>
    <property type="project" value="TreeGrafter"/>
</dbReference>
<evidence type="ECO:0000313" key="5">
    <source>
        <dbReference type="Proteomes" id="UP000789342"/>
    </source>
</evidence>
<reference evidence="4" key="1">
    <citation type="submission" date="2021-06" db="EMBL/GenBank/DDBJ databases">
        <authorList>
            <person name="Kallberg Y."/>
            <person name="Tangrot J."/>
            <person name="Rosling A."/>
        </authorList>
    </citation>
    <scope>NUCLEOTIDE SEQUENCE</scope>
    <source>
        <strain evidence="4">CL551</strain>
    </source>
</reference>
<dbReference type="Pfam" id="PF03909">
    <property type="entry name" value="BSD"/>
    <property type="match status" value="1"/>
</dbReference>
<evidence type="ECO:0000256" key="2">
    <source>
        <dbReference type="SAM" id="MobiDB-lite"/>
    </source>
</evidence>
<feature type="coiled-coil region" evidence="1">
    <location>
        <begin position="121"/>
        <end position="152"/>
    </location>
</feature>
<keyword evidence="1" id="KW-0175">Coiled coil</keyword>
<accession>A0A9N9EMV3</accession>
<feature type="compositionally biased region" description="Acidic residues" evidence="2">
    <location>
        <begin position="316"/>
        <end position="336"/>
    </location>
</feature>
<gene>
    <name evidence="4" type="ORF">AMORRO_LOCUS11484</name>
</gene>
<dbReference type="Proteomes" id="UP000789342">
    <property type="component" value="Unassembled WGS sequence"/>
</dbReference>